<dbReference type="OrthoDB" id="36424at2157"/>
<dbReference type="PANTHER" id="PTHR35866">
    <property type="entry name" value="PUTATIVE-RELATED"/>
    <property type="match status" value="1"/>
</dbReference>
<name>A0A830EKF5_9CREN</name>
<organism evidence="2 3">
    <name type="scientific">Vulcanisaeta souniana JCM 11219</name>
    <dbReference type="NCBI Taxonomy" id="1293586"/>
    <lineage>
        <taxon>Archaea</taxon>
        <taxon>Thermoproteota</taxon>
        <taxon>Thermoprotei</taxon>
        <taxon>Thermoproteales</taxon>
        <taxon>Thermoproteaceae</taxon>
        <taxon>Vulcanisaeta</taxon>
    </lineage>
</organism>
<dbReference type="EMBL" id="BMNM01000013">
    <property type="protein sequence ID" value="GGI85563.1"/>
    <property type="molecule type" value="Genomic_DNA"/>
</dbReference>
<gene>
    <name evidence="2" type="ORF">GCM10007112_23290</name>
    <name evidence="1" type="ORF">Vsou_20070</name>
</gene>
<dbReference type="RefSeq" id="WP_188604079.1">
    <property type="nucleotide sequence ID" value="NZ_AP026830.1"/>
</dbReference>
<reference evidence="2" key="2">
    <citation type="submission" date="2020-09" db="EMBL/GenBank/DDBJ databases">
        <authorList>
            <person name="Sun Q."/>
            <person name="Ohkuma M."/>
        </authorList>
    </citation>
    <scope>NUCLEOTIDE SEQUENCE</scope>
    <source>
        <strain evidence="2">JCM 11219</strain>
    </source>
</reference>
<dbReference type="GeneID" id="76207547"/>
<accession>A0A830EKF5</accession>
<keyword evidence="4" id="KW-1185">Reference proteome</keyword>
<reference evidence="2" key="1">
    <citation type="journal article" date="2014" name="Int. J. Syst. Evol. Microbiol.">
        <title>Complete genome sequence of Corynebacterium casei LMG S-19264T (=DSM 44701T), isolated from a smear-ripened cheese.</title>
        <authorList>
            <consortium name="US DOE Joint Genome Institute (JGI-PGF)"/>
            <person name="Walter F."/>
            <person name="Albersmeier A."/>
            <person name="Kalinowski J."/>
            <person name="Ruckert C."/>
        </authorList>
    </citation>
    <scope>NUCLEOTIDE SEQUENCE</scope>
    <source>
        <strain evidence="2">JCM 11219</strain>
    </source>
</reference>
<protein>
    <submittedName>
        <fullName evidence="2">Zinc/iron-chelating domain-containing protein</fullName>
    </submittedName>
</protein>
<dbReference type="Proteomes" id="UP000657075">
    <property type="component" value="Unassembled WGS sequence"/>
</dbReference>
<sequence length="145" mass="16864">MKTFLCLRCDECCYFDNEERGPILFEDELTRIRALAKSRGFDIKYRELSINGMKVYRWLIRGYCPFYDKGGKSCTIHAVKPLACRMYPLLYNPSTGEVLISKECRWVSETINSGEEVGLESFPNETRALETALSRLYRVSIKIHE</sequence>
<dbReference type="InterPro" id="IPR005358">
    <property type="entry name" value="Puta_zinc/iron-chelating_dom"/>
</dbReference>
<dbReference type="EMBL" id="AP026830">
    <property type="protein sequence ID" value="BDR92914.1"/>
    <property type="molecule type" value="Genomic_DNA"/>
</dbReference>
<reference evidence="4" key="3">
    <citation type="submission" date="2022-09" db="EMBL/GenBank/DDBJ databases">
        <title>Complete genome sequence of Vulcanisaeta souniana.</title>
        <authorList>
            <person name="Kato S."/>
            <person name="Itoh T."/>
            <person name="Ohkuma M."/>
        </authorList>
    </citation>
    <scope>NUCLEOTIDE SEQUENCE [LARGE SCALE GENOMIC DNA]</scope>
    <source>
        <strain evidence="4">JCM 11219</strain>
    </source>
</reference>
<reference evidence="1" key="4">
    <citation type="journal article" date="2023" name="Microbiol. Resour. Announc.">
        <title>Complete Genome Sequence of Vulcanisaeta souniana Strain IC-059, a Hyperthermophilic Archaeon Isolated from Hot Spring Water in Japan.</title>
        <authorList>
            <person name="Kato S."/>
            <person name="Itoh T."/>
            <person name="Wu L."/>
            <person name="Ma J."/>
            <person name="Ohkuma M."/>
        </authorList>
    </citation>
    <scope>NUCLEOTIDE SEQUENCE</scope>
    <source>
        <strain evidence="1">JCM 11219</strain>
    </source>
</reference>
<dbReference type="Pfam" id="PF03692">
    <property type="entry name" value="CxxCxxCC"/>
    <property type="match status" value="1"/>
</dbReference>
<dbReference type="PANTHER" id="PTHR35866:SF2">
    <property type="entry name" value="YKGJ FAMILY CYSTEINE CLUSTER PROTEIN"/>
    <property type="match status" value="1"/>
</dbReference>
<evidence type="ECO:0000313" key="1">
    <source>
        <dbReference type="EMBL" id="BDR92914.1"/>
    </source>
</evidence>
<dbReference type="AlphaFoldDB" id="A0A830EKF5"/>
<evidence type="ECO:0000313" key="4">
    <source>
        <dbReference type="Proteomes" id="UP001060771"/>
    </source>
</evidence>
<dbReference type="Proteomes" id="UP001060771">
    <property type="component" value="Chromosome"/>
</dbReference>
<evidence type="ECO:0000313" key="3">
    <source>
        <dbReference type="Proteomes" id="UP000657075"/>
    </source>
</evidence>
<proteinExistence type="predicted"/>
<evidence type="ECO:0000313" key="2">
    <source>
        <dbReference type="EMBL" id="GGI85563.1"/>
    </source>
</evidence>